<evidence type="ECO:0000313" key="1">
    <source>
        <dbReference type="EMBL" id="CAI9917132.1"/>
    </source>
</evidence>
<evidence type="ECO:0000313" key="3">
    <source>
        <dbReference type="Proteomes" id="UP001642409"/>
    </source>
</evidence>
<reference evidence="2 3" key="2">
    <citation type="submission" date="2024-07" db="EMBL/GenBank/DDBJ databases">
        <authorList>
            <person name="Akdeniz Z."/>
        </authorList>
    </citation>
    <scope>NUCLEOTIDE SEQUENCE [LARGE SCALE GENOMIC DNA]</scope>
</reference>
<protein>
    <submittedName>
        <fullName evidence="2">Hypothetical_protein</fullName>
    </submittedName>
</protein>
<proteinExistence type="predicted"/>
<dbReference type="EMBL" id="CATOUU010000121">
    <property type="protein sequence ID" value="CAI9917132.1"/>
    <property type="molecule type" value="Genomic_DNA"/>
</dbReference>
<dbReference type="Proteomes" id="UP001642409">
    <property type="component" value="Unassembled WGS sequence"/>
</dbReference>
<accession>A0AA86NCF6</accession>
<dbReference type="AlphaFoldDB" id="A0AA86NCF6"/>
<comment type="caution">
    <text evidence="1">The sequence shown here is derived from an EMBL/GenBank/DDBJ whole genome shotgun (WGS) entry which is preliminary data.</text>
</comment>
<keyword evidence="3" id="KW-1185">Reference proteome</keyword>
<dbReference type="EMBL" id="CAXDID020000398">
    <property type="protein sequence ID" value="CAL6087073.1"/>
    <property type="molecule type" value="Genomic_DNA"/>
</dbReference>
<reference evidence="1" key="1">
    <citation type="submission" date="2023-06" db="EMBL/GenBank/DDBJ databases">
        <authorList>
            <person name="Kurt Z."/>
        </authorList>
    </citation>
    <scope>NUCLEOTIDE SEQUENCE</scope>
</reference>
<organism evidence="1">
    <name type="scientific">Hexamita inflata</name>
    <dbReference type="NCBI Taxonomy" id="28002"/>
    <lineage>
        <taxon>Eukaryota</taxon>
        <taxon>Metamonada</taxon>
        <taxon>Diplomonadida</taxon>
        <taxon>Hexamitidae</taxon>
        <taxon>Hexamitinae</taxon>
        <taxon>Hexamita</taxon>
    </lineage>
</organism>
<sequence>MLQVLQQTTPDLVDPLINYIMQMQPSQYELFTTASKILTPQCFQTVLTSLILMQLQQIETSFDYLNNTELEQFITKYTPLVLQQEDLQSYVVQLLELTPTQDLYLINLLQNLFIEFRFPNANIARQLINNAGEACKICKHMCYKDHKCCFIEQKQQAVVERSEFKSWAQFIEDPTGEEK</sequence>
<name>A0AA86NCF6_9EUKA</name>
<gene>
    <name evidence="1" type="ORF">HINF_LOCUS4777</name>
    <name evidence="2" type="ORF">HINF_LOCUS63471</name>
</gene>
<evidence type="ECO:0000313" key="2">
    <source>
        <dbReference type="EMBL" id="CAL6087073.1"/>
    </source>
</evidence>